<keyword evidence="4 8" id="KW-0028">Amino-acid biosynthesis</keyword>
<dbReference type="Proteomes" id="UP000611762">
    <property type="component" value="Unassembled WGS sequence"/>
</dbReference>
<comment type="similarity">
    <text evidence="2 8">Belongs to the PHP hydrolase family. HisK subfamily.</text>
</comment>
<keyword evidence="6 8" id="KW-0368">Histidine biosynthesis</keyword>
<evidence type="ECO:0000256" key="1">
    <source>
        <dbReference type="ARBA" id="ARBA00004970"/>
    </source>
</evidence>
<dbReference type="SUPFAM" id="SSF89550">
    <property type="entry name" value="PHP domain-like"/>
    <property type="match status" value="1"/>
</dbReference>
<evidence type="ECO:0000256" key="2">
    <source>
        <dbReference type="ARBA" id="ARBA00009152"/>
    </source>
</evidence>
<dbReference type="AlphaFoldDB" id="A0A926DQ37"/>
<evidence type="ECO:0000313" key="11">
    <source>
        <dbReference type="Proteomes" id="UP000611762"/>
    </source>
</evidence>
<dbReference type="EMBL" id="JACRSU010000005">
    <property type="protein sequence ID" value="MBC8541764.1"/>
    <property type="molecule type" value="Genomic_DNA"/>
</dbReference>
<name>A0A926DQ37_9FIRM</name>
<evidence type="ECO:0000256" key="3">
    <source>
        <dbReference type="ARBA" id="ARBA00013085"/>
    </source>
</evidence>
<organism evidence="10 11">
    <name type="scientific">Congzhengia minquanensis</name>
    <dbReference type="NCBI Taxonomy" id="2763657"/>
    <lineage>
        <taxon>Bacteria</taxon>
        <taxon>Bacillati</taxon>
        <taxon>Bacillota</taxon>
        <taxon>Clostridia</taxon>
        <taxon>Eubacteriales</taxon>
        <taxon>Oscillospiraceae</taxon>
        <taxon>Congzhengia</taxon>
    </lineage>
</organism>
<evidence type="ECO:0000313" key="10">
    <source>
        <dbReference type="EMBL" id="MBC8541764.1"/>
    </source>
</evidence>
<comment type="catalytic activity">
    <reaction evidence="7 8">
        <text>L-histidinol phosphate + H2O = L-histidinol + phosphate</text>
        <dbReference type="Rhea" id="RHEA:14465"/>
        <dbReference type="ChEBI" id="CHEBI:15377"/>
        <dbReference type="ChEBI" id="CHEBI:43474"/>
        <dbReference type="ChEBI" id="CHEBI:57699"/>
        <dbReference type="ChEBI" id="CHEBI:57980"/>
        <dbReference type="EC" id="3.1.3.15"/>
    </reaction>
</comment>
<evidence type="ECO:0000256" key="8">
    <source>
        <dbReference type="RuleBase" id="RU366003"/>
    </source>
</evidence>
<sequence>MMVTSNFHTHTTYCDGKSTAEETVLAAIEKGMTALGFSGHAYTPFDASYCMSLEDTAKYRAEINRLKQKYAGQIDIYCGLEMDYFSEADTNGFDFLIGSVHYVKKNGAFLSVDGCAFQENVHCGYHGDYYAFAEDYFALVSRVAEKTKADIIGHFDLITKFNEGEKLFSESNPRYEKAWDAALRALIPSGKPFEINTGAMQRGYRSSPYPAVPILKKIQEYGGKIIISSDCHQADAVDFAFDTAIEFAKKSGFQSAYTLAGAPKAPLSLSEFSLARL</sequence>
<dbReference type="PANTHER" id="PTHR21039">
    <property type="entry name" value="HISTIDINOL PHOSPHATASE-RELATED"/>
    <property type="match status" value="1"/>
</dbReference>
<evidence type="ECO:0000256" key="4">
    <source>
        <dbReference type="ARBA" id="ARBA00022605"/>
    </source>
</evidence>
<dbReference type="InterPro" id="IPR016195">
    <property type="entry name" value="Pol/histidinol_Pase-like"/>
</dbReference>
<dbReference type="GO" id="GO:0004401">
    <property type="term" value="F:histidinol-phosphatase activity"/>
    <property type="evidence" value="ECO:0007669"/>
    <property type="project" value="UniProtKB-UniRule"/>
</dbReference>
<protein>
    <recommendedName>
        <fullName evidence="3 8">Histidinol-phosphatase</fullName>
        <shortName evidence="8">HolPase</shortName>
        <ecNumber evidence="3 8">3.1.3.15</ecNumber>
    </recommendedName>
</protein>
<gene>
    <name evidence="10" type="ORF">H8698_12320</name>
</gene>
<dbReference type="GO" id="GO:0000105">
    <property type="term" value="P:L-histidine biosynthetic process"/>
    <property type="evidence" value="ECO:0007669"/>
    <property type="project" value="UniProtKB-UniRule"/>
</dbReference>
<reference evidence="10" key="1">
    <citation type="submission" date="2020-08" db="EMBL/GenBank/DDBJ databases">
        <title>Genome public.</title>
        <authorList>
            <person name="Liu C."/>
            <person name="Sun Q."/>
        </authorList>
    </citation>
    <scope>NUCLEOTIDE SEQUENCE</scope>
    <source>
        <strain evidence="10">H8</strain>
    </source>
</reference>
<comment type="caution">
    <text evidence="10">The sequence shown here is derived from an EMBL/GenBank/DDBJ whole genome shotgun (WGS) entry which is preliminary data.</text>
</comment>
<comment type="pathway">
    <text evidence="1 8">Amino-acid biosynthesis; L-histidine biosynthesis; L-histidine from 5-phospho-alpha-D-ribose 1-diphosphate: step 8/9.</text>
</comment>
<accession>A0A926DQ37</accession>
<dbReference type="GO" id="GO:0005737">
    <property type="term" value="C:cytoplasm"/>
    <property type="evidence" value="ECO:0007669"/>
    <property type="project" value="TreeGrafter"/>
</dbReference>
<proteinExistence type="inferred from homology"/>
<dbReference type="InterPro" id="IPR004013">
    <property type="entry name" value="PHP_dom"/>
</dbReference>
<evidence type="ECO:0000256" key="7">
    <source>
        <dbReference type="ARBA" id="ARBA00049158"/>
    </source>
</evidence>
<dbReference type="CDD" id="cd12110">
    <property type="entry name" value="PHP_HisPPase_Hisj_like"/>
    <property type="match status" value="1"/>
</dbReference>
<keyword evidence="5 8" id="KW-0378">Hydrolase</keyword>
<feature type="domain" description="PHP" evidence="9">
    <location>
        <begin position="7"/>
        <end position="197"/>
    </location>
</feature>
<keyword evidence="11" id="KW-1185">Reference proteome</keyword>
<evidence type="ECO:0000256" key="5">
    <source>
        <dbReference type="ARBA" id="ARBA00022801"/>
    </source>
</evidence>
<dbReference type="PANTHER" id="PTHR21039:SF0">
    <property type="entry name" value="HISTIDINOL-PHOSPHATASE"/>
    <property type="match status" value="1"/>
</dbReference>
<dbReference type="RefSeq" id="WP_249313760.1">
    <property type="nucleotide sequence ID" value="NZ_JACRSU010000005.1"/>
</dbReference>
<dbReference type="NCBIfam" id="TIGR01856">
    <property type="entry name" value="hisJ_fam"/>
    <property type="match status" value="1"/>
</dbReference>
<evidence type="ECO:0000256" key="6">
    <source>
        <dbReference type="ARBA" id="ARBA00023102"/>
    </source>
</evidence>
<dbReference type="EC" id="3.1.3.15" evidence="3 8"/>
<dbReference type="Gene3D" id="3.20.20.140">
    <property type="entry name" value="Metal-dependent hydrolases"/>
    <property type="match status" value="1"/>
</dbReference>
<dbReference type="Pfam" id="PF02811">
    <property type="entry name" value="PHP"/>
    <property type="match status" value="1"/>
</dbReference>
<dbReference type="InterPro" id="IPR010140">
    <property type="entry name" value="Histidinol_P_phosphatase_HisJ"/>
</dbReference>
<evidence type="ECO:0000259" key="9">
    <source>
        <dbReference type="Pfam" id="PF02811"/>
    </source>
</evidence>